<dbReference type="InterPro" id="IPR016132">
    <property type="entry name" value="Phyto_chromo_attachment"/>
</dbReference>
<feature type="domain" description="Phytochrome chromophore attachment site" evidence="1">
    <location>
        <begin position="20"/>
        <end position="156"/>
    </location>
</feature>
<organism evidence="2 3">
    <name type="scientific">Tumidithrix elongata BACA0141</name>
    <dbReference type="NCBI Taxonomy" id="2716417"/>
    <lineage>
        <taxon>Bacteria</taxon>
        <taxon>Bacillati</taxon>
        <taxon>Cyanobacteriota</taxon>
        <taxon>Cyanophyceae</taxon>
        <taxon>Pseudanabaenales</taxon>
        <taxon>Pseudanabaenaceae</taxon>
        <taxon>Tumidithrix</taxon>
        <taxon>Tumidithrix elongata</taxon>
    </lineage>
</organism>
<protein>
    <submittedName>
        <fullName evidence="2">GAF domain-containing protein</fullName>
    </submittedName>
</protein>
<evidence type="ECO:0000313" key="2">
    <source>
        <dbReference type="EMBL" id="MEE3719362.1"/>
    </source>
</evidence>
<accession>A0AAW9PW27</accession>
<dbReference type="AlphaFoldDB" id="A0AAW9PW27"/>
<dbReference type="SMART" id="SM00065">
    <property type="entry name" value="GAF"/>
    <property type="match status" value="1"/>
</dbReference>
<dbReference type="PROSITE" id="PS50046">
    <property type="entry name" value="PHYTOCHROME_2"/>
    <property type="match status" value="1"/>
</dbReference>
<dbReference type="InterPro" id="IPR029016">
    <property type="entry name" value="GAF-like_dom_sf"/>
</dbReference>
<sequence length="166" mass="19011">MTNPDRGVQAVLNRLTHKLEKDSLVYTSLQELRTLLNVDRVVLYYFYSQWKGQVTFEAIGDPKYSIIGSTGPDECFNAMYAEMYLAGRVKATVDIETEPISECHREFLRNLQVLANLVVPILPNGKLWGLLIAHHCQDAHIWEPADIEAMQRHSKYLTNIPSIYES</sequence>
<gene>
    <name evidence="2" type="ORF">V2H45_21695</name>
</gene>
<dbReference type="Pfam" id="PF01590">
    <property type="entry name" value="GAF"/>
    <property type="match status" value="1"/>
</dbReference>
<dbReference type="InterPro" id="IPR003018">
    <property type="entry name" value="GAF"/>
</dbReference>
<dbReference type="RefSeq" id="WP_330485797.1">
    <property type="nucleotide sequence ID" value="NZ_JAZBJZ010000128.1"/>
</dbReference>
<name>A0AAW9PW27_9CYAN</name>
<keyword evidence="3" id="KW-1185">Reference proteome</keyword>
<comment type="caution">
    <text evidence="2">The sequence shown here is derived from an EMBL/GenBank/DDBJ whole genome shotgun (WGS) entry which is preliminary data.</text>
</comment>
<evidence type="ECO:0000259" key="1">
    <source>
        <dbReference type="PROSITE" id="PS50046"/>
    </source>
</evidence>
<reference evidence="2" key="1">
    <citation type="submission" date="2024-01" db="EMBL/GenBank/DDBJ databases">
        <title>Bank of Algae and Cyanobacteria of the Azores (BACA) strain genomes.</title>
        <authorList>
            <person name="Luz R."/>
            <person name="Cordeiro R."/>
            <person name="Fonseca A."/>
            <person name="Goncalves V."/>
        </authorList>
    </citation>
    <scope>NUCLEOTIDE SEQUENCE</scope>
    <source>
        <strain evidence="2">BACA0141</strain>
    </source>
</reference>
<proteinExistence type="predicted"/>
<dbReference type="Gene3D" id="3.30.450.40">
    <property type="match status" value="1"/>
</dbReference>
<dbReference type="Proteomes" id="UP001333818">
    <property type="component" value="Unassembled WGS sequence"/>
</dbReference>
<dbReference type="EMBL" id="JAZBJZ010000128">
    <property type="protein sequence ID" value="MEE3719362.1"/>
    <property type="molecule type" value="Genomic_DNA"/>
</dbReference>
<evidence type="ECO:0000313" key="3">
    <source>
        <dbReference type="Proteomes" id="UP001333818"/>
    </source>
</evidence>
<dbReference type="SUPFAM" id="SSF55781">
    <property type="entry name" value="GAF domain-like"/>
    <property type="match status" value="1"/>
</dbReference>